<dbReference type="KEGG" id="ebm:SG0102_20040"/>
<accession>A0A3G9J7M4</accession>
<dbReference type="InterPro" id="IPR023299">
    <property type="entry name" value="ATPase_P-typ_cyto_dom_N"/>
</dbReference>
<dbReference type="GO" id="GO:0016887">
    <property type="term" value="F:ATP hydrolysis activity"/>
    <property type="evidence" value="ECO:0007669"/>
    <property type="project" value="InterPro"/>
</dbReference>
<feature type="transmembrane region" description="Helical" evidence="22">
    <location>
        <begin position="692"/>
        <end position="714"/>
    </location>
</feature>
<feature type="transmembrane region" description="Helical" evidence="22">
    <location>
        <begin position="171"/>
        <end position="196"/>
    </location>
</feature>
<comment type="similarity">
    <text evidence="2 22">Belongs to the cation transport ATPase (P-type) (TC 3.A.3) family. Type IB subfamily.</text>
</comment>
<dbReference type="InterPro" id="IPR017969">
    <property type="entry name" value="Heavy-metal-associated_CS"/>
</dbReference>
<evidence type="ECO:0000256" key="9">
    <source>
        <dbReference type="ARBA" id="ARBA00022737"/>
    </source>
</evidence>
<evidence type="ECO:0000313" key="24">
    <source>
        <dbReference type="EMBL" id="BBH27070.1"/>
    </source>
</evidence>
<dbReference type="FunCoup" id="A0A3G9J7M4">
    <property type="interactions" value="348"/>
</dbReference>
<evidence type="ECO:0000256" key="5">
    <source>
        <dbReference type="ARBA" id="ARBA00022448"/>
    </source>
</evidence>
<reference evidence="24 25" key="1">
    <citation type="submission" date="2018-11" db="EMBL/GenBank/DDBJ databases">
        <title>Novel Erysipelotrichaceae bacterium isolated from small intestine of a swine.</title>
        <authorList>
            <person name="Kim J.S."/>
            <person name="Choe H."/>
            <person name="Lee Y.R."/>
            <person name="Kim K.M."/>
            <person name="Park D.S."/>
        </authorList>
    </citation>
    <scope>NUCLEOTIDE SEQUENCE [LARGE SCALE GENOMIC DNA]</scope>
    <source>
        <strain evidence="24 25">SG0102</strain>
    </source>
</reference>
<dbReference type="InterPro" id="IPR023298">
    <property type="entry name" value="ATPase_P-typ_TM_dom_sf"/>
</dbReference>
<organism evidence="24 25">
    <name type="scientific">Intestinibaculum porci</name>
    <dbReference type="NCBI Taxonomy" id="2487118"/>
    <lineage>
        <taxon>Bacteria</taxon>
        <taxon>Bacillati</taxon>
        <taxon>Bacillota</taxon>
        <taxon>Erysipelotrichia</taxon>
        <taxon>Erysipelotrichales</taxon>
        <taxon>Erysipelotrichaceae</taxon>
        <taxon>Intestinibaculum</taxon>
    </lineage>
</organism>
<feature type="domain" description="HMA" evidence="23">
    <location>
        <begin position="780"/>
        <end position="841"/>
    </location>
</feature>
<feature type="transmembrane region" description="Helical" evidence="22">
    <location>
        <begin position="362"/>
        <end position="384"/>
    </location>
</feature>
<dbReference type="GO" id="GO:0043682">
    <property type="term" value="F:P-type divalent copper transporter activity"/>
    <property type="evidence" value="ECO:0007669"/>
    <property type="project" value="TreeGrafter"/>
</dbReference>
<dbReference type="SFLD" id="SFLDF00027">
    <property type="entry name" value="p-type_atpase"/>
    <property type="match status" value="1"/>
</dbReference>
<dbReference type="PROSITE" id="PS50846">
    <property type="entry name" value="HMA_2"/>
    <property type="match status" value="3"/>
</dbReference>
<evidence type="ECO:0000256" key="16">
    <source>
        <dbReference type="ARBA" id="ARBA00023008"/>
    </source>
</evidence>
<dbReference type="InterPro" id="IPR044492">
    <property type="entry name" value="P_typ_ATPase_HD_dom"/>
</dbReference>
<comment type="subcellular location">
    <subcellularLocation>
        <location evidence="1">Cell membrane</location>
        <topology evidence="1">Multi-pass membrane protein</topology>
    </subcellularLocation>
</comment>
<evidence type="ECO:0000256" key="18">
    <source>
        <dbReference type="ARBA" id="ARBA00023136"/>
    </source>
</evidence>
<gene>
    <name evidence="24" type="ORF">SG0102_20040</name>
</gene>
<dbReference type="AlphaFoldDB" id="A0A3G9J7M4"/>
<dbReference type="NCBIfam" id="TIGR01494">
    <property type="entry name" value="ATPase_P-type"/>
    <property type="match status" value="1"/>
</dbReference>
<keyword evidence="18 22" id="KW-0472">Membrane</keyword>
<evidence type="ECO:0000256" key="4">
    <source>
        <dbReference type="ARBA" id="ARBA00015102"/>
    </source>
</evidence>
<dbReference type="Gene3D" id="2.70.150.10">
    <property type="entry name" value="Calcium-transporting ATPase, cytoplasmic transduction domain A"/>
    <property type="match status" value="1"/>
</dbReference>
<dbReference type="FunFam" id="2.70.150.10:FF:000020">
    <property type="entry name" value="Copper-exporting P-type ATPase A"/>
    <property type="match status" value="1"/>
</dbReference>
<dbReference type="EC" id="7.2.2.8" evidence="3"/>
<dbReference type="NCBIfam" id="TIGR01512">
    <property type="entry name" value="ATPase-IB2_Cd"/>
    <property type="match status" value="1"/>
</dbReference>
<dbReference type="Pfam" id="PF00702">
    <property type="entry name" value="Hydrolase"/>
    <property type="match status" value="1"/>
</dbReference>
<dbReference type="SUPFAM" id="SSF81665">
    <property type="entry name" value="Calcium ATPase, transmembrane domain M"/>
    <property type="match status" value="1"/>
</dbReference>
<dbReference type="PRINTS" id="PR00119">
    <property type="entry name" value="CATATPASE"/>
</dbReference>
<evidence type="ECO:0000256" key="6">
    <source>
        <dbReference type="ARBA" id="ARBA00022475"/>
    </source>
</evidence>
<dbReference type="SUPFAM" id="SSF56784">
    <property type="entry name" value="HAD-like"/>
    <property type="match status" value="1"/>
</dbReference>
<dbReference type="InterPro" id="IPR027256">
    <property type="entry name" value="P-typ_ATPase_IB"/>
</dbReference>
<dbReference type="PANTHER" id="PTHR43520:SF8">
    <property type="entry name" value="P-TYPE CU(+) TRANSPORTER"/>
    <property type="match status" value="1"/>
</dbReference>
<evidence type="ECO:0000259" key="23">
    <source>
        <dbReference type="PROSITE" id="PS50846"/>
    </source>
</evidence>
<feature type="domain" description="HMA" evidence="23">
    <location>
        <begin position="1"/>
        <end position="67"/>
    </location>
</feature>
<evidence type="ECO:0000256" key="8">
    <source>
        <dbReference type="ARBA" id="ARBA00022723"/>
    </source>
</evidence>
<feature type="transmembrane region" description="Helical" evidence="22">
    <location>
        <begin position="208"/>
        <end position="228"/>
    </location>
</feature>
<dbReference type="NCBIfam" id="TIGR01525">
    <property type="entry name" value="ATPase-IB_hvy"/>
    <property type="match status" value="1"/>
</dbReference>
<keyword evidence="15 22" id="KW-1133">Transmembrane helix</keyword>
<dbReference type="Pfam" id="PF00122">
    <property type="entry name" value="E1-E2_ATPase"/>
    <property type="match status" value="1"/>
</dbReference>
<dbReference type="CDD" id="cd02094">
    <property type="entry name" value="P-type_ATPase_Cu-like"/>
    <property type="match status" value="1"/>
</dbReference>
<dbReference type="PROSITE" id="PS00154">
    <property type="entry name" value="ATPASE_E1_E2"/>
    <property type="match status" value="1"/>
</dbReference>
<dbReference type="InterPro" id="IPR018303">
    <property type="entry name" value="ATPase_P-typ_P_site"/>
</dbReference>
<dbReference type="SFLD" id="SFLDG00002">
    <property type="entry name" value="C1.7:_P-type_atpase_like"/>
    <property type="match status" value="1"/>
</dbReference>
<evidence type="ECO:0000256" key="3">
    <source>
        <dbReference type="ARBA" id="ARBA00012517"/>
    </source>
</evidence>
<keyword evidence="17" id="KW-0406">Ion transport</keyword>
<dbReference type="InParanoid" id="A0A3G9J7M4"/>
<dbReference type="InterPro" id="IPR023214">
    <property type="entry name" value="HAD_sf"/>
</dbReference>
<evidence type="ECO:0000313" key="25">
    <source>
        <dbReference type="Proteomes" id="UP000268059"/>
    </source>
</evidence>
<keyword evidence="14" id="KW-1278">Translocase</keyword>
<proteinExistence type="inferred from homology"/>
<comment type="catalytic activity">
    <reaction evidence="21">
        <text>Cu(+)(in) + ATP + H2O = Cu(+)(out) + ADP + phosphate + H(+)</text>
        <dbReference type="Rhea" id="RHEA:25792"/>
        <dbReference type="ChEBI" id="CHEBI:15377"/>
        <dbReference type="ChEBI" id="CHEBI:15378"/>
        <dbReference type="ChEBI" id="CHEBI:30616"/>
        <dbReference type="ChEBI" id="CHEBI:43474"/>
        <dbReference type="ChEBI" id="CHEBI:49552"/>
        <dbReference type="ChEBI" id="CHEBI:456216"/>
        <dbReference type="EC" id="7.2.2.8"/>
    </reaction>
</comment>
<dbReference type="NCBIfam" id="TIGR00003">
    <property type="entry name" value="copper ion binding protein"/>
    <property type="match status" value="2"/>
</dbReference>
<evidence type="ECO:0000256" key="2">
    <source>
        <dbReference type="ARBA" id="ARBA00006024"/>
    </source>
</evidence>
<dbReference type="InterPro" id="IPR001757">
    <property type="entry name" value="P_typ_ATPase"/>
</dbReference>
<evidence type="ECO:0000256" key="19">
    <source>
        <dbReference type="ARBA" id="ARBA00029719"/>
    </source>
</evidence>
<keyword evidence="25" id="KW-1185">Reference proteome</keyword>
<evidence type="ECO:0000256" key="20">
    <source>
        <dbReference type="ARBA" id="ARBA00033239"/>
    </source>
</evidence>
<keyword evidence="5" id="KW-0813">Transport</keyword>
<keyword evidence="9" id="KW-0677">Repeat</keyword>
<evidence type="ECO:0000256" key="15">
    <source>
        <dbReference type="ARBA" id="ARBA00022989"/>
    </source>
</evidence>
<dbReference type="GO" id="GO:0005524">
    <property type="term" value="F:ATP binding"/>
    <property type="evidence" value="ECO:0007669"/>
    <property type="project" value="UniProtKB-UniRule"/>
</dbReference>
<dbReference type="SUPFAM" id="SSF55008">
    <property type="entry name" value="HMA, heavy metal-associated domain"/>
    <property type="match status" value="3"/>
</dbReference>
<dbReference type="Gene3D" id="3.30.70.100">
    <property type="match status" value="3"/>
</dbReference>
<dbReference type="GO" id="GO:0005886">
    <property type="term" value="C:plasma membrane"/>
    <property type="evidence" value="ECO:0007669"/>
    <property type="project" value="UniProtKB-SubCell"/>
</dbReference>
<dbReference type="Pfam" id="PF00403">
    <property type="entry name" value="HMA"/>
    <property type="match status" value="3"/>
</dbReference>
<keyword evidence="12 22" id="KW-0067">ATP-binding</keyword>
<dbReference type="NCBIfam" id="TIGR01511">
    <property type="entry name" value="ATPase-IB1_Cu"/>
    <property type="match status" value="1"/>
</dbReference>
<dbReference type="PANTHER" id="PTHR43520">
    <property type="entry name" value="ATP7, ISOFORM B"/>
    <property type="match status" value="1"/>
</dbReference>
<dbReference type="FunFam" id="3.30.70.100:FF:000005">
    <property type="entry name" value="Copper-exporting P-type ATPase A"/>
    <property type="match status" value="1"/>
</dbReference>
<evidence type="ECO:0000256" key="12">
    <source>
        <dbReference type="ARBA" id="ARBA00022840"/>
    </source>
</evidence>
<dbReference type="InterPro" id="IPR008250">
    <property type="entry name" value="ATPase_P-typ_transduc_dom_A_sf"/>
</dbReference>
<dbReference type="GO" id="GO:0140581">
    <property type="term" value="F:P-type monovalent copper transporter activity"/>
    <property type="evidence" value="ECO:0007669"/>
    <property type="project" value="UniProtKB-EC"/>
</dbReference>
<dbReference type="OrthoDB" id="9813266at2"/>
<evidence type="ECO:0000256" key="10">
    <source>
        <dbReference type="ARBA" id="ARBA00022741"/>
    </source>
</evidence>
<keyword evidence="7 22" id="KW-0812">Transmembrane</keyword>
<dbReference type="PROSITE" id="PS01047">
    <property type="entry name" value="HMA_1"/>
    <property type="match status" value="2"/>
</dbReference>
<keyword evidence="13" id="KW-0460">Magnesium</keyword>
<evidence type="ECO:0000256" key="1">
    <source>
        <dbReference type="ARBA" id="ARBA00004651"/>
    </source>
</evidence>
<name>A0A3G9J7M4_9FIRM</name>
<dbReference type="InterPro" id="IPR006122">
    <property type="entry name" value="HMA_Cu_ion-bd"/>
</dbReference>
<evidence type="ECO:0000256" key="21">
    <source>
        <dbReference type="ARBA" id="ARBA00049289"/>
    </source>
</evidence>
<keyword evidence="11" id="KW-0187">Copper transport</keyword>
<feature type="transmembrane region" description="Helical" evidence="22">
    <location>
        <begin position="98"/>
        <end position="120"/>
    </location>
</feature>
<protein>
    <recommendedName>
        <fullName evidence="4">Copper-exporting P-type ATPase</fullName>
        <ecNumber evidence="3">7.2.2.8</ecNumber>
    </recommendedName>
    <alternativeName>
        <fullName evidence="19">Copper-exporting P-type ATPase A</fullName>
    </alternativeName>
    <alternativeName>
        <fullName evidence="20">Cu(+)-exporting ATPase</fullName>
    </alternativeName>
</protein>
<dbReference type="InterPro" id="IPR059000">
    <property type="entry name" value="ATPase_P-type_domA"/>
</dbReference>
<dbReference type="PRINTS" id="PR00943">
    <property type="entry name" value="CUATPASE"/>
</dbReference>
<dbReference type="GO" id="GO:0005507">
    <property type="term" value="F:copper ion binding"/>
    <property type="evidence" value="ECO:0007669"/>
    <property type="project" value="InterPro"/>
</dbReference>
<sequence>MKQKFDVMGMTCASCQAHVNKSVSHLEGVRDCNVNLLSENMEVDYDESKLSSDDIIAAVRKGGYDAALANSEKKEAVSSDIASINARKDEDLKKRKRSLIASFIFTVPLFYLSMGSMMHWPGIPDIFLGHAHMMIMALTQLLLCMIVLGINSHYFIGGFKSLFHLAPNMDSLIAIGSGASFGYSVYAMYMMAYYMGKLDLNKAHSYHMSLYFESAAMIVTLISLGKYFEARSKKRTSDAINALVDLAPSQATLLDHGVEKIVSIDDIRVGDQVVVKTGESVAVDGKIIDGNASIDESMITGESIPVDKTVGDLVIGSTINKNGRIIVECMKTNEASTLSQIIALVEEAGNSKAPITRLADVISGYFVPAVIGIALLTFIAWMVLGQSFNFALNCAIAVLVISCPCALGLATPTAIMVGTGRGAKLGILVKDAETLENTSKIDTVVFDKTGTLTYGKPQVTDVEVYDERLIDYALSLESLSSHPLAKAICEFKEITPLTVTDYQEIPGGGLSGTIAGKAIFAGNKRLMDQKGIPVQSKHDYAKEGKTVLYFAIDGSYAGLMALADEIKEEAKAVVHDLQERGIKTLMLTGDNQVTAQAIAHQLGMDVKAEVLPADKEEVVRSLQDQGHQVAMVGDGINDAPALTRANIGVSFTSGLDIAIDAADVVLMKNNLHDLVVAIDLSHATIKNIKENLFWALFYNVICIPVAAGVFYHAFGWQLSPMLGAFAMSFSSVFVVSNALRLRLFKPAAYEENKQVHEKKHVHIENDKEDVPMRTFTKEEADKTIDVEGMMCENCVKHVTKALTNLGEEAIVSLDENKAYVKGEASDDEIIKAIDEAGYKVTNITAKKAYDKVIEVPDIMCNNCVKHVTNALNALDGVAANVSLEDKKAYVTLSKPVDDETLKKAIEDADYTVGKIYD</sequence>
<keyword evidence="16" id="KW-0186">Copper</keyword>
<dbReference type="GO" id="GO:0055070">
    <property type="term" value="P:copper ion homeostasis"/>
    <property type="evidence" value="ECO:0007669"/>
    <property type="project" value="TreeGrafter"/>
</dbReference>
<keyword evidence="6 22" id="KW-1003">Cell membrane</keyword>
<dbReference type="SUPFAM" id="SSF81653">
    <property type="entry name" value="Calcium ATPase, transduction domain A"/>
    <property type="match status" value="1"/>
</dbReference>
<dbReference type="Proteomes" id="UP000268059">
    <property type="component" value="Chromosome"/>
</dbReference>
<feature type="transmembrane region" description="Helical" evidence="22">
    <location>
        <begin position="126"/>
        <end position="150"/>
    </location>
</feature>
<evidence type="ECO:0000256" key="13">
    <source>
        <dbReference type="ARBA" id="ARBA00022842"/>
    </source>
</evidence>
<dbReference type="InterPro" id="IPR036163">
    <property type="entry name" value="HMA_dom_sf"/>
</dbReference>
<evidence type="ECO:0000256" key="11">
    <source>
        <dbReference type="ARBA" id="ARBA00022796"/>
    </source>
</evidence>
<feature type="transmembrane region" description="Helical" evidence="22">
    <location>
        <begin position="720"/>
        <end position="739"/>
    </location>
</feature>
<evidence type="ECO:0000256" key="22">
    <source>
        <dbReference type="RuleBase" id="RU362081"/>
    </source>
</evidence>
<evidence type="ECO:0000256" key="7">
    <source>
        <dbReference type="ARBA" id="ARBA00022692"/>
    </source>
</evidence>
<dbReference type="Gene3D" id="3.40.50.1000">
    <property type="entry name" value="HAD superfamily/HAD-like"/>
    <property type="match status" value="1"/>
</dbReference>
<feature type="transmembrane region" description="Helical" evidence="22">
    <location>
        <begin position="390"/>
        <end position="411"/>
    </location>
</feature>
<dbReference type="CDD" id="cd00371">
    <property type="entry name" value="HMA"/>
    <property type="match status" value="3"/>
</dbReference>
<evidence type="ECO:0000256" key="17">
    <source>
        <dbReference type="ARBA" id="ARBA00023065"/>
    </source>
</evidence>
<dbReference type="InterPro" id="IPR036412">
    <property type="entry name" value="HAD-like_sf"/>
</dbReference>
<feature type="domain" description="HMA" evidence="23">
    <location>
        <begin position="849"/>
        <end position="913"/>
    </location>
</feature>
<keyword evidence="8 22" id="KW-0479">Metal-binding</keyword>
<dbReference type="InterPro" id="IPR006121">
    <property type="entry name" value="HMA_dom"/>
</dbReference>
<evidence type="ECO:0000256" key="14">
    <source>
        <dbReference type="ARBA" id="ARBA00022967"/>
    </source>
</evidence>
<dbReference type="RefSeq" id="WP_125119839.1">
    <property type="nucleotide sequence ID" value="NZ_AP019309.1"/>
</dbReference>
<dbReference type="EMBL" id="AP019309">
    <property type="protein sequence ID" value="BBH27070.1"/>
    <property type="molecule type" value="Genomic_DNA"/>
</dbReference>
<dbReference type="Gene3D" id="3.40.1110.10">
    <property type="entry name" value="Calcium-transporting ATPase, cytoplasmic domain N"/>
    <property type="match status" value="1"/>
</dbReference>
<keyword evidence="10 22" id="KW-0547">Nucleotide-binding</keyword>
<dbReference type="SFLD" id="SFLDS00003">
    <property type="entry name" value="Haloacid_Dehalogenase"/>
    <property type="match status" value="1"/>
</dbReference>